<comment type="caution">
    <text evidence="4">The sequence shown here is derived from an EMBL/GenBank/DDBJ whole genome shotgun (WGS) entry which is preliminary data.</text>
</comment>
<dbReference type="InterPro" id="IPR000719">
    <property type="entry name" value="Prot_kinase_dom"/>
</dbReference>
<keyword evidence="1" id="KW-0547">Nucleotide-binding</keyword>
<dbReference type="PROSITE" id="PS00109">
    <property type="entry name" value="PROTEIN_KINASE_TYR"/>
    <property type="match status" value="1"/>
</dbReference>
<evidence type="ECO:0000313" key="4">
    <source>
        <dbReference type="EMBL" id="CAI9612149.1"/>
    </source>
</evidence>
<feature type="domain" description="Protein kinase" evidence="3">
    <location>
        <begin position="1"/>
        <end position="50"/>
    </location>
</feature>
<dbReference type="SUPFAM" id="SSF56112">
    <property type="entry name" value="Protein kinase-like (PK-like)"/>
    <property type="match status" value="1"/>
</dbReference>
<dbReference type="InterPro" id="IPR050198">
    <property type="entry name" value="Non-receptor_tyrosine_kinases"/>
</dbReference>
<evidence type="ECO:0000256" key="1">
    <source>
        <dbReference type="ARBA" id="ARBA00022741"/>
    </source>
</evidence>
<dbReference type="Gene3D" id="1.10.510.10">
    <property type="entry name" value="Transferase(Phosphotransferase) domain 1"/>
    <property type="match status" value="1"/>
</dbReference>
<reference evidence="4" key="1">
    <citation type="submission" date="2023-05" db="EMBL/GenBank/DDBJ databases">
        <authorList>
            <person name="Stuckert A."/>
        </authorList>
    </citation>
    <scope>NUCLEOTIDE SEQUENCE</scope>
</reference>
<dbReference type="EMBL" id="CATNWA010019238">
    <property type="protein sequence ID" value="CAI9612149.1"/>
    <property type="molecule type" value="Genomic_DNA"/>
</dbReference>
<organism evidence="4 5">
    <name type="scientific">Staurois parvus</name>
    <dbReference type="NCBI Taxonomy" id="386267"/>
    <lineage>
        <taxon>Eukaryota</taxon>
        <taxon>Metazoa</taxon>
        <taxon>Chordata</taxon>
        <taxon>Craniata</taxon>
        <taxon>Vertebrata</taxon>
        <taxon>Euteleostomi</taxon>
        <taxon>Amphibia</taxon>
        <taxon>Batrachia</taxon>
        <taxon>Anura</taxon>
        <taxon>Neobatrachia</taxon>
        <taxon>Ranoidea</taxon>
        <taxon>Ranidae</taxon>
        <taxon>Staurois</taxon>
    </lineage>
</organism>
<dbReference type="PROSITE" id="PS50011">
    <property type="entry name" value="PROTEIN_KINASE_DOM"/>
    <property type="match status" value="1"/>
</dbReference>
<protein>
    <recommendedName>
        <fullName evidence="3">Protein kinase domain-containing protein</fullName>
    </recommendedName>
</protein>
<evidence type="ECO:0000259" key="3">
    <source>
        <dbReference type="PROSITE" id="PS50011"/>
    </source>
</evidence>
<evidence type="ECO:0000256" key="2">
    <source>
        <dbReference type="ARBA" id="ARBA00022840"/>
    </source>
</evidence>
<name>A0ABN9GRS5_9NEOB</name>
<gene>
    <name evidence="4" type="ORF">SPARVUS_LOCUS14652665</name>
</gene>
<proteinExistence type="predicted"/>
<dbReference type="InterPro" id="IPR011009">
    <property type="entry name" value="Kinase-like_dom_sf"/>
</dbReference>
<dbReference type="InterPro" id="IPR008266">
    <property type="entry name" value="Tyr_kinase_AS"/>
</dbReference>
<dbReference type="InterPro" id="IPR001245">
    <property type="entry name" value="Ser-Thr/Tyr_kinase_cat_dom"/>
</dbReference>
<accession>A0ABN9GRS5</accession>
<evidence type="ECO:0000313" key="5">
    <source>
        <dbReference type="Proteomes" id="UP001162483"/>
    </source>
</evidence>
<keyword evidence="5" id="KW-1185">Reference proteome</keyword>
<dbReference type="Pfam" id="PF07714">
    <property type="entry name" value="PK_Tyr_Ser-Thr"/>
    <property type="match status" value="1"/>
</dbReference>
<keyword evidence="2" id="KW-0067">ATP-binding</keyword>
<sequence length="50" mass="5703">MYIAHQVADAMAYLEVKRLHHLDLAGRNILVDNNLLCKISQFGHSVQKKV</sequence>
<dbReference type="Proteomes" id="UP001162483">
    <property type="component" value="Unassembled WGS sequence"/>
</dbReference>
<dbReference type="PANTHER" id="PTHR24418">
    <property type="entry name" value="TYROSINE-PROTEIN KINASE"/>
    <property type="match status" value="1"/>
</dbReference>